<sequence length="164" mass="19207">MTLQSSLEKAKKIHEYMNMVKEGSVYGVFKDTSTQYYVPDNLLYNDCSDTETCVLDTETCVLDTDPNDYECFIDMHNEYMVYINDADITIYSTDCDSDDIIIPSEVLEGQWDSEEYYFQQSTVYDDEVLDVIIIMWYFKSIGSGNFYFDYKYVKKTVDNGINRC</sequence>
<name>A0A097EXW9_9CAUD</name>
<dbReference type="KEGG" id="vg:22111410"/>
<gene>
    <name evidence="1" type="primary">370</name>
    <name evidence="1" type="ORF">PBI_121Q_370</name>
</gene>
<proteinExistence type="predicted"/>
<protein>
    <submittedName>
        <fullName evidence="1">Uncharacterized protein</fullName>
    </submittedName>
</protein>
<evidence type="ECO:0000313" key="1">
    <source>
        <dbReference type="EMBL" id="AIT14260.1"/>
    </source>
</evidence>
<dbReference type="Proteomes" id="UP000029889">
    <property type="component" value="Segment"/>
</dbReference>
<keyword evidence="2" id="KW-1185">Reference proteome</keyword>
<organism evidence="1 2">
    <name type="scientific">Escherichia phage 121Q</name>
    <dbReference type="NCBI Taxonomy" id="1555202"/>
    <lineage>
        <taxon>Viruses</taxon>
        <taxon>Duplodnaviria</taxon>
        <taxon>Heunggongvirae</taxon>
        <taxon>Uroviricota</taxon>
        <taxon>Caudoviricetes</taxon>
        <taxon>Asteriusvirus</taxon>
        <taxon>Asteriusvirus av121Q</taxon>
    </lineage>
</organism>
<dbReference type="EMBL" id="KM507819">
    <property type="protein sequence ID" value="AIT14260.1"/>
    <property type="molecule type" value="Genomic_DNA"/>
</dbReference>
<accession>A0A097EXW9</accession>
<dbReference type="RefSeq" id="YP_009101957.1">
    <property type="nucleotide sequence ID" value="NC_025447.1"/>
</dbReference>
<dbReference type="GeneID" id="22111410"/>
<reference evidence="1 2" key="1">
    <citation type="submission" date="2014-09" db="EMBL/GenBank/DDBJ databases">
        <authorList>
            <person name="Lapin J.S."/>
            <person name="Pope W.H."/>
            <person name="Hua J."/>
            <person name="Ford M.E."/>
            <person name="Conway J.F."/>
            <person name="Hatfull G.F."/>
            <person name="Hendrix R.W."/>
        </authorList>
    </citation>
    <scope>NUCLEOTIDE SEQUENCE [LARGE SCALE GENOMIC DNA]</scope>
</reference>
<evidence type="ECO:0000313" key="2">
    <source>
        <dbReference type="Proteomes" id="UP000029889"/>
    </source>
</evidence>